<gene>
    <name evidence="1" type="ORF">SAMN05192533_1202</name>
</gene>
<evidence type="ECO:0008006" key="3">
    <source>
        <dbReference type="Google" id="ProtNLM"/>
    </source>
</evidence>
<organism evidence="1 2">
    <name type="scientific">Mesobacillus persicus</name>
    <dbReference type="NCBI Taxonomy" id="930146"/>
    <lineage>
        <taxon>Bacteria</taxon>
        <taxon>Bacillati</taxon>
        <taxon>Bacillota</taxon>
        <taxon>Bacilli</taxon>
        <taxon>Bacillales</taxon>
        <taxon>Bacillaceae</taxon>
        <taxon>Mesobacillus</taxon>
    </lineage>
</organism>
<reference evidence="2" key="1">
    <citation type="submission" date="2016-10" db="EMBL/GenBank/DDBJ databases">
        <authorList>
            <person name="Varghese N."/>
            <person name="Submissions S."/>
        </authorList>
    </citation>
    <scope>NUCLEOTIDE SEQUENCE [LARGE SCALE GENOMIC DNA]</scope>
    <source>
        <strain evidence="2">B48,IBRC-M 10115,DSM 25386,CECT 8001</strain>
    </source>
</reference>
<dbReference type="Proteomes" id="UP000198553">
    <property type="component" value="Unassembled WGS sequence"/>
</dbReference>
<proteinExistence type="predicted"/>
<sequence>MYEGKLLDKILDRDNLNQAFKRVERNKGAAGVDGMTVKDLGAYMALNKEEIIFQIRQRKYHPQPELYPLSRTF</sequence>
<dbReference type="STRING" id="930146.SAMN05192533_1202"/>
<dbReference type="EMBL" id="FOBW01000020">
    <property type="protein sequence ID" value="SEN76224.1"/>
    <property type="molecule type" value="Genomic_DNA"/>
</dbReference>
<dbReference type="OrthoDB" id="9793236at2"/>
<dbReference type="RefSeq" id="WP_090749743.1">
    <property type="nucleotide sequence ID" value="NZ_FOBW01000020.1"/>
</dbReference>
<accession>A0A1H8J600</accession>
<name>A0A1H8J600_9BACI</name>
<evidence type="ECO:0000313" key="2">
    <source>
        <dbReference type="Proteomes" id="UP000198553"/>
    </source>
</evidence>
<keyword evidence="2" id="KW-1185">Reference proteome</keyword>
<dbReference type="AlphaFoldDB" id="A0A1H8J600"/>
<evidence type="ECO:0000313" key="1">
    <source>
        <dbReference type="EMBL" id="SEN76224.1"/>
    </source>
</evidence>
<protein>
    <recommendedName>
        <fullName evidence="3">RNA-directed DNA polymerase</fullName>
    </recommendedName>
</protein>